<dbReference type="EMBL" id="LJVE01000112">
    <property type="protein sequence ID" value="KPL13296.1"/>
    <property type="molecule type" value="Genomic_DNA"/>
</dbReference>
<name>A0A0S8JUY5_UNCW3</name>
<comment type="caution">
    <text evidence="1">The sequence shown here is derived from an EMBL/GenBank/DDBJ whole genome shotgun (WGS) entry which is preliminary data.</text>
</comment>
<protein>
    <recommendedName>
        <fullName evidence="3">Outer membrane protein beta-barrel domain-containing protein</fullName>
    </recommendedName>
</protein>
<evidence type="ECO:0000313" key="2">
    <source>
        <dbReference type="Proteomes" id="UP000050975"/>
    </source>
</evidence>
<evidence type="ECO:0008006" key="3">
    <source>
        <dbReference type="Google" id="ProtNLM"/>
    </source>
</evidence>
<evidence type="ECO:0000313" key="1">
    <source>
        <dbReference type="EMBL" id="KPL13296.1"/>
    </source>
</evidence>
<accession>A0A0S8JUY5</accession>
<sequence length="172" mass="18110">MKKLFAIAVAAGMLTGLYGASIGLGAQYTINEPRGYGDTVDISYPSVLVDVMVPLIPVVAARMGLVEYNIIGEDDGGNNYAFGTGVYGDICFMIPMEGMFKPYIPIGFIYGGSDAGSEMHLKGGVGGMMGFGGVDGYLEGGVKFLTWSPEGFDSESGTFFYVQGGIRVPFGM</sequence>
<organism evidence="1 2">
    <name type="scientific">candidate division WOR_3 bacterium SM1_77</name>
    <dbReference type="NCBI Taxonomy" id="1703778"/>
    <lineage>
        <taxon>Bacteria</taxon>
        <taxon>Bacteria division WOR-3</taxon>
    </lineage>
</organism>
<reference evidence="1 2" key="1">
    <citation type="journal article" date="2015" name="Microbiome">
        <title>Genomic resolution of linkages in carbon, nitrogen, and sulfur cycling among widespread estuary sediment bacteria.</title>
        <authorList>
            <person name="Baker B.J."/>
            <person name="Lazar C.S."/>
            <person name="Teske A.P."/>
            <person name="Dick G.J."/>
        </authorList>
    </citation>
    <scope>NUCLEOTIDE SEQUENCE [LARGE SCALE GENOMIC DNA]</scope>
    <source>
        <strain evidence="1">SM1_77</strain>
    </source>
</reference>
<proteinExistence type="predicted"/>
<dbReference type="AlphaFoldDB" id="A0A0S8JUY5"/>
<gene>
    <name evidence="1" type="ORF">AMJ74_05510</name>
</gene>
<dbReference type="Proteomes" id="UP000050975">
    <property type="component" value="Unassembled WGS sequence"/>
</dbReference>